<comment type="caution">
    <text evidence="1">The sequence shown here is derived from an EMBL/GenBank/DDBJ whole genome shotgun (WGS) entry which is preliminary data.</text>
</comment>
<dbReference type="EMBL" id="BEGY01000081">
    <property type="protein sequence ID" value="GAX82479.1"/>
    <property type="molecule type" value="Genomic_DNA"/>
</dbReference>
<evidence type="ECO:0008006" key="3">
    <source>
        <dbReference type="Google" id="ProtNLM"/>
    </source>
</evidence>
<dbReference type="GO" id="GO:0031417">
    <property type="term" value="C:NatC complex"/>
    <property type="evidence" value="ECO:0007669"/>
    <property type="project" value="InterPro"/>
</dbReference>
<name>A0A250XHT5_9CHLO</name>
<reference evidence="1 2" key="1">
    <citation type="submission" date="2017-08" db="EMBL/GenBank/DDBJ databases">
        <title>Acidophilic green algal genome provides insights into adaptation to an acidic environment.</title>
        <authorList>
            <person name="Hirooka S."/>
            <person name="Hirose Y."/>
            <person name="Kanesaki Y."/>
            <person name="Higuchi S."/>
            <person name="Fujiwara T."/>
            <person name="Onuma R."/>
            <person name="Era A."/>
            <person name="Ohbayashi R."/>
            <person name="Uzuka A."/>
            <person name="Nozaki H."/>
            <person name="Yoshikawa H."/>
            <person name="Miyagishima S.Y."/>
        </authorList>
    </citation>
    <scope>NUCLEOTIDE SEQUENCE [LARGE SCALE GENOMIC DNA]</scope>
    <source>
        <strain evidence="1 2">NIES-2499</strain>
    </source>
</reference>
<sequence>MDSINAVKKLLYRHLKVTLTDGRTVYGDFLSVDVQGAIVIGNAHEEVLTSSGNVEKRNMGMVLVPKSFQKKVELQGTLEEKLRLAAAVS</sequence>
<keyword evidence="2" id="KW-1185">Reference proteome</keyword>
<dbReference type="CDD" id="cd06168">
    <property type="entry name" value="LSMD1"/>
    <property type="match status" value="1"/>
</dbReference>
<dbReference type="PANTHER" id="PTHR10701:SF5">
    <property type="entry name" value="N-ALPHA-ACETYLTRANSFERASE 38, NATC AUXILIARY SUBUNIT"/>
    <property type="match status" value="1"/>
</dbReference>
<dbReference type="InterPro" id="IPR034110">
    <property type="entry name" value="LSMD1_Sm"/>
</dbReference>
<dbReference type="PANTHER" id="PTHR10701">
    <property type="entry name" value="SMALL NUCLEAR RIBONUCLEOPROTEIN-ASSOCIATED PROTEIN B AND N"/>
    <property type="match status" value="1"/>
</dbReference>
<dbReference type="OrthoDB" id="368909at2759"/>
<dbReference type="SUPFAM" id="SSF50182">
    <property type="entry name" value="Sm-like ribonucleoproteins"/>
    <property type="match status" value="1"/>
</dbReference>
<evidence type="ECO:0000313" key="2">
    <source>
        <dbReference type="Proteomes" id="UP000232323"/>
    </source>
</evidence>
<evidence type="ECO:0000313" key="1">
    <source>
        <dbReference type="EMBL" id="GAX82479.1"/>
    </source>
</evidence>
<dbReference type="AlphaFoldDB" id="A0A250XHT5"/>
<proteinExistence type="predicted"/>
<dbReference type="InterPro" id="IPR010920">
    <property type="entry name" value="LSM_dom_sf"/>
</dbReference>
<protein>
    <recommendedName>
        <fullName evidence="3">LSM domain-containing protein</fullName>
    </recommendedName>
</protein>
<organism evidence="1 2">
    <name type="scientific">Chlamydomonas eustigma</name>
    <dbReference type="NCBI Taxonomy" id="1157962"/>
    <lineage>
        <taxon>Eukaryota</taxon>
        <taxon>Viridiplantae</taxon>
        <taxon>Chlorophyta</taxon>
        <taxon>core chlorophytes</taxon>
        <taxon>Chlorophyceae</taxon>
        <taxon>CS clade</taxon>
        <taxon>Chlamydomonadales</taxon>
        <taxon>Chlamydomonadaceae</taxon>
        <taxon>Chlamydomonas</taxon>
    </lineage>
</organism>
<dbReference type="Proteomes" id="UP000232323">
    <property type="component" value="Unassembled WGS sequence"/>
</dbReference>
<gene>
    <name evidence="1" type="ORF">CEUSTIGMA_g9906.t1</name>
</gene>
<accession>A0A250XHT5</accession>
<dbReference type="InterPro" id="IPR050914">
    <property type="entry name" value="snRNP_SmB/NAA38-like"/>
</dbReference>
<dbReference type="Gene3D" id="2.30.30.100">
    <property type="match status" value="1"/>
</dbReference>